<reference evidence="11 12" key="1">
    <citation type="submission" date="2012-02" db="EMBL/GenBank/DDBJ databases">
        <title>Complete genome sequence of Phycisphaera mikurensis NBRC 102666.</title>
        <authorList>
            <person name="Ankai A."/>
            <person name="Hosoyama A."/>
            <person name="Terui Y."/>
            <person name="Sekine M."/>
            <person name="Fukai R."/>
            <person name="Kato Y."/>
            <person name="Nakamura S."/>
            <person name="Yamada-Narita S."/>
            <person name="Kawakoshi A."/>
            <person name="Fukunaga Y."/>
            <person name="Yamazaki S."/>
            <person name="Fujita N."/>
        </authorList>
    </citation>
    <scope>NUCLEOTIDE SEQUENCE [LARGE SCALE GENOMIC DNA]</scope>
    <source>
        <strain evidence="12">NBRC 102666 / KCTC 22515 / FYK2301M01</strain>
    </source>
</reference>
<dbReference type="GO" id="GO:0005737">
    <property type="term" value="C:cytoplasm"/>
    <property type="evidence" value="ECO:0007669"/>
    <property type="project" value="TreeGrafter"/>
</dbReference>
<accession>I0IGU3</accession>
<evidence type="ECO:0000256" key="5">
    <source>
        <dbReference type="ARBA" id="ARBA00022741"/>
    </source>
</evidence>
<evidence type="ECO:0000256" key="1">
    <source>
        <dbReference type="ARBA" id="ARBA00004761"/>
    </source>
</evidence>
<dbReference type="FunFam" id="3.40.50.300:FF:000522">
    <property type="entry name" value="Gluconokinase"/>
    <property type="match status" value="1"/>
</dbReference>
<evidence type="ECO:0000256" key="4">
    <source>
        <dbReference type="ARBA" id="ARBA00022679"/>
    </source>
</evidence>
<dbReference type="SUPFAM" id="SSF52540">
    <property type="entry name" value="P-loop containing nucleoside triphosphate hydrolases"/>
    <property type="match status" value="1"/>
</dbReference>
<keyword evidence="4 10" id="KW-0808">Transferase</keyword>
<dbReference type="EC" id="2.7.1.12" evidence="3 10"/>
<comment type="catalytic activity">
    <reaction evidence="9 10">
        <text>D-gluconate + ATP = 6-phospho-D-gluconate + ADP + H(+)</text>
        <dbReference type="Rhea" id="RHEA:19433"/>
        <dbReference type="ChEBI" id="CHEBI:15378"/>
        <dbReference type="ChEBI" id="CHEBI:18391"/>
        <dbReference type="ChEBI" id="CHEBI:30616"/>
        <dbReference type="ChEBI" id="CHEBI:58759"/>
        <dbReference type="ChEBI" id="CHEBI:456216"/>
        <dbReference type="EC" id="2.7.1.12"/>
    </reaction>
</comment>
<gene>
    <name evidence="11" type="primary">gntK</name>
    <name evidence="11" type="ordered locus">PSMK_23220</name>
</gene>
<proteinExistence type="inferred from homology"/>
<dbReference type="PANTHER" id="PTHR43442:SF3">
    <property type="entry name" value="GLUCONOKINASE-RELATED"/>
    <property type="match status" value="1"/>
</dbReference>
<comment type="pathway">
    <text evidence="1">Carbohydrate acid metabolism.</text>
</comment>
<dbReference type="STRING" id="1142394.PSMK_23220"/>
<evidence type="ECO:0000256" key="10">
    <source>
        <dbReference type="RuleBase" id="RU363066"/>
    </source>
</evidence>
<evidence type="ECO:0000256" key="3">
    <source>
        <dbReference type="ARBA" id="ARBA00012054"/>
    </source>
</evidence>
<dbReference type="Pfam" id="PF01202">
    <property type="entry name" value="SKI"/>
    <property type="match status" value="1"/>
</dbReference>
<dbReference type="GO" id="GO:0019521">
    <property type="term" value="P:D-gluconate metabolic process"/>
    <property type="evidence" value="ECO:0007669"/>
    <property type="project" value="UniProtKB-KW"/>
</dbReference>
<evidence type="ECO:0000256" key="8">
    <source>
        <dbReference type="ARBA" id="ARBA00023064"/>
    </source>
</evidence>
<dbReference type="GO" id="GO:0046316">
    <property type="term" value="F:gluconokinase activity"/>
    <property type="evidence" value="ECO:0007669"/>
    <property type="project" value="UniProtKB-EC"/>
</dbReference>
<comment type="similarity">
    <text evidence="2 10">Belongs to the gluconokinase GntK/GntV family.</text>
</comment>
<dbReference type="InterPro" id="IPR027417">
    <property type="entry name" value="P-loop_NTPase"/>
</dbReference>
<dbReference type="KEGG" id="phm:PSMK_23220"/>
<dbReference type="InterPro" id="IPR031322">
    <property type="entry name" value="Shikimate/glucono_kinase"/>
</dbReference>
<sequence length="171" mass="18282">MTHVFMGVAGCGKSEVGRRVADRLGLPFEDADAFHPRANVEKMAGGTPLTDADRAPWLDAMSEAIAAWNRGGGAALACSALKRSYRDRLREAGDVFFVHLAGDRETIALRMAAREDHFMPPSLLDSQFRTLEDPAGEPGVVAVSIEPPLDEVVAAAADAVRAQRTGEAVRP</sequence>
<dbReference type="CDD" id="cd02021">
    <property type="entry name" value="GntK"/>
    <property type="match status" value="1"/>
</dbReference>
<dbReference type="PANTHER" id="PTHR43442">
    <property type="entry name" value="GLUCONOKINASE-RELATED"/>
    <property type="match status" value="1"/>
</dbReference>
<dbReference type="GO" id="GO:0005524">
    <property type="term" value="F:ATP binding"/>
    <property type="evidence" value="ECO:0007669"/>
    <property type="project" value="UniProtKB-KW"/>
</dbReference>
<dbReference type="Proteomes" id="UP000007881">
    <property type="component" value="Chromosome"/>
</dbReference>
<protein>
    <recommendedName>
        <fullName evidence="3 10">Gluconokinase</fullName>
        <ecNumber evidence="3 10">2.7.1.12</ecNumber>
    </recommendedName>
</protein>
<dbReference type="eggNOG" id="COG3265">
    <property type="taxonomic scope" value="Bacteria"/>
</dbReference>
<evidence type="ECO:0000256" key="6">
    <source>
        <dbReference type="ARBA" id="ARBA00022777"/>
    </source>
</evidence>
<organism evidence="11 12">
    <name type="scientific">Phycisphaera mikurensis (strain NBRC 102666 / KCTC 22515 / FYK2301M01)</name>
    <dbReference type="NCBI Taxonomy" id="1142394"/>
    <lineage>
        <taxon>Bacteria</taxon>
        <taxon>Pseudomonadati</taxon>
        <taxon>Planctomycetota</taxon>
        <taxon>Phycisphaerae</taxon>
        <taxon>Phycisphaerales</taxon>
        <taxon>Phycisphaeraceae</taxon>
        <taxon>Phycisphaera</taxon>
    </lineage>
</organism>
<dbReference type="NCBIfam" id="TIGR01313">
    <property type="entry name" value="therm_gnt_kin"/>
    <property type="match status" value="1"/>
</dbReference>
<evidence type="ECO:0000256" key="9">
    <source>
        <dbReference type="ARBA" id="ARBA00048090"/>
    </source>
</evidence>
<keyword evidence="6 10" id="KW-0418">Kinase</keyword>
<keyword evidence="8" id="KW-0311">Gluconate utilization</keyword>
<evidence type="ECO:0000256" key="7">
    <source>
        <dbReference type="ARBA" id="ARBA00022840"/>
    </source>
</evidence>
<dbReference type="InterPro" id="IPR006001">
    <property type="entry name" value="Therm_gnt_kin"/>
</dbReference>
<dbReference type="EMBL" id="AP012338">
    <property type="protein sequence ID" value="BAM04481.1"/>
    <property type="molecule type" value="Genomic_DNA"/>
</dbReference>
<keyword evidence="7 10" id="KW-0067">ATP-binding</keyword>
<dbReference type="Gene3D" id="3.40.50.300">
    <property type="entry name" value="P-loop containing nucleotide triphosphate hydrolases"/>
    <property type="match status" value="1"/>
</dbReference>
<dbReference type="RefSeq" id="WP_014437694.1">
    <property type="nucleotide sequence ID" value="NC_017080.1"/>
</dbReference>
<dbReference type="HOGENOM" id="CLU_077168_4_1_0"/>
<keyword evidence="12" id="KW-1185">Reference proteome</keyword>
<evidence type="ECO:0000313" key="12">
    <source>
        <dbReference type="Proteomes" id="UP000007881"/>
    </source>
</evidence>
<evidence type="ECO:0000256" key="2">
    <source>
        <dbReference type="ARBA" id="ARBA00008420"/>
    </source>
</evidence>
<name>I0IGU3_PHYMF</name>
<dbReference type="AlphaFoldDB" id="I0IGU3"/>
<evidence type="ECO:0000313" key="11">
    <source>
        <dbReference type="EMBL" id="BAM04481.1"/>
    </source>
</evidence>
<keyword evidence="5 10" id="KW-0547">Nucleotide-binding</keyword>